<protein>
    <submittedName>
        <fullName evidence="1">Uncharacterized protein</fullName>
    </submittedName>
</protein>
<dbReference type="Proteomes" id="UP000015106">
    <property type="component" value="Chromosome 3"/>
</dbReference>
<name>A0A8R7PVG8_TRIUA</name>
<dbReference type="Gramene" id="TuG1812G0300003359.01.T02">
    <property type="protein sequence ID" value="TuG1812G0300003359.01.T02"/>
    <property type="gene ID" value="TuG1812G0300003359.01"/>
</dbReference>
<organism evidence="1 2">
    <name type="scientific">Triticum urartu</name>
    <name type="common">Red wild einkorn</name>
    <name type="synonym">Crithodium urartu</name>
    <dbReference type="NCBI Taxonomy" id="4572"/>
    <lineage>
        <taxon>Eukaryota</taxon>
        <taxon>Viridiplantae</taxon>
        <taxon>Streptophyta</taxon>
        <taxon>Embryophyta</taxon>
        <taxon>Tracheophyta</taxon>
        <taxon>Spermatophyta</taxon>
        <taxon>Magnoliopsida</taxon>
        <taxon>Liliopsida</taxon>
        <taxon>Poales</taxon>
        <taxon>Poaceae</taxon>
        <taxon>BOP clade</taxon>
        <taxon>Pooideae</taxon>
        <taxon>Triticodae</taxon>
        <taxon>Triticeae</taxon>
        <taxon>Triticinae</taxon>
        <taxon>Triticum</taxon>
    </lineage>
</organism>
<sequence length="88" mass="9587">MASLCPCACDAVWNQGQLFTDPPSSYSVQFKRSLRTCSSLAGGSWSAQLGRAAHYWFLHRCKSSTCCAVLHGTVHTAKVCHSPQLQRG</sequence>
<evidence type="ECO:0000313" key="1">
    <source>
        <dbReference type="EnsemblPlants" id="TuG1812G0300003359.01.T02"/>
    </source>
</evidence>
<keyword evidence="2" id="KW-1185">Reference proteome</keyword>
<dbReference type="AlphaFoldDB" id="A0A8R7PVG8"/>
<reference evidence="2" key="1">
    <citation type="journal article" date="2013" name="Nature">
        <title>Draft genome of the wheat A-genome progenitor Triticum urartu.</title>
        <authorList>
            <person name="Ling H.Q."/>
            <person name="Zhao S."/>
            <person name="Liu D."/>
            <person name="Wang J."/>
            <person name="Sun H."/>
            <person name="Zhang C."/>
            <person name="Fan H."/>
            <person name="Li D."/>
            <person name="Dong L."/>
            <person name="Tao Y."/>
            <person name="Gao C."/>
            <person name="Wu H."/>
            <person name="Li Y."/>
            <person name="Cui Y."/>
            <person name="Guo X."/>
            <person name="Zheng S."/>
            <person name="Wang B."/>
            <person name="Yu K."/>
            <person name="Liang Q."/>
            <person name="Yang W."/>
            <person name="Lou X."/>
            <person name="Chen J."/>
            <person name="Feng M."/>
            <person name="Jian J."/>
            <person name="Zhang X."/>
            <person name="Luo G."/>
            <person name="Jiang Y."/>
            <person name="Liu J."/>
            <person name="Wang Z."/>
            <person name="Sha Y."/>
            <person name="Zhang B."/>
            <person name="Wu H."/>
            <person name="Tang D."/>
            <person name="Shen Q."/>
            <person name="Xue P."/>
            <person name="Zou S."/>
            <person name="Wang X."/>
            <person name="Liu X."/>
            <person name="Wang F."/>
            <person name="Yang Y."/>
            <person name="An X."/>
            <person name="Dong Z."/>
            <person name="Zhang K."/>
            <person name="Zhang X."/>
            <person name="Luo M.C."/>
            <person name="Dvorak J."/>
            <person name="Tong Y."/>
            <person name="Wang J."/>
            <person name="Yang H."/>
            <person name="Li Z."/>
            <person name="Wang D."/>
            <person name="Zhang A."/>
            <person name="Wang J."/>
        </authorList>
    </citation>
    <scope>NUCLEOTIDE SEQUENCE</scope>
    <source>
        <strain evidence="2">cv. G1812</strain>
    </source>
</reference>
<evidence type="ECO:0000313" key="2">
    <source>
        <dbReference type="Proteomes" id="UP000015106"/>
    </source>
</evidence>
<reference evidence="1" key="2">
    <citation type="submission" date="2018-03" db="EMBL/GenBank/DDBJ databases">
        <title>The Triticum urartu genome reveals the dynamic nature of wheat genome evolution.</title>
        <authorList>
            <person name="Ling H."/>
            <person name="Ma B."/>
            <person name="Shi X."/>
            <person name="Liu H."/>
            <person name="Dong L."/>
            <person name="Sun H."/>
            <person name="Cao Y."/>
            <person name="Gao Q."/>
            <person name="Zheng S."/>
            <person name="Li Y."/>
            <person name="Yu Y."/>
            <person name="Du H."/>
            <person name="Qi M."/>
            <person name="Li Y."/>
            <person name="Yu H."/>
            <person name="Cui Y."/>
            <person name="Wang N."/>
            <person name="Chen C."/>
            <person name="Wu H."/>
            <person name="Zhao Y."/>
            <person name="Zhang J."/>
            <person name="Li Y."/>
            <person name="Zhou W."/>
            <person name="Zhang B."/>
            <person name="Hu W."/>
            <person name="Eijk M."/>
            <person name="Tang J."/>
            <person name="Witsenboer H."/>
            <person name="Zhao S."/>
            <person name="Li Z."/>
            <person name="Zhang A."/>
            <person name="Wang D."/>
            <person name="Liang C."/>
        </authorList>
    </citation>
    <scope>NUCLEOTIDE SEQUENCE [LARGE SCALE GENOMIC DNA]</scope>
    <source>
        <strain evidence="1">cv. G1812</strain>
    </source>
</reference>
<accession>A0A8R7PVG8</accession>
<dbReference type="EnsemblPlants" id="TuG1812G0300003359.01.T02">
    <property type="protein sequence ID" value="TuG1812G0300003359.01.T02"/>
    <property type="gene ID" value="TuG1812G0300003359.01"/>
</dbReference>
<reference evidence="1" key="3">
    <citation type="submission" date="2022-06" db="UniProtKB">
        <authorList>
            <consortium name="EnsemblPlants"/>
        </authorList>
    </citation>
    <scope>IDENTIFICATION</scope>
</reference>
<proteinExistence type="predicted"/>